<dbReference type="Proteomes" id="UP001163255">
    <property type="component" value="Chromosome"/>
</dbReference>
<keyword evidence="6 7" id="KW-0472">Membrane</keyword>
<evidence type="ECO:0000313" key="9">
    <source>
        <dbReference type="Proteomes" id="UP001163255"/>
    </source>
</evidence>
<dbReference type="EMBL" id="CP103300">
    <property type="protein sequence ID" value="UYM15220.1"/>
    <property type="molecule type" value="Genomic_DNA"/>
</dbReference>
<evidence type="ECO:0000256" key="5">
    <source>
        <dbReference type="ARBA" id="ARBA00022989"/>
    </source>
</evidence>
<dbReference type="PRINTS" id="PR00953">
    <property type="entry name" value="TYPE3IMRPROT"/>
</dbReference>
<keyword evidence="9" id="KW-1185">Reference proteome</keyword>
<protein>
    <submittedName>
        <fullName evidence="8">Type III secretion system export apparatus subunit SctT</fullName>
    </submittedName>
</protein>
<feature type="transmembrane region" description="Helical" evidence="7">
    <location>
        <begin position="16"/>
        <end position="37"/>
    </location>
</feature>
<dbReference type="InterPro" id="IPR002010">
    <property type="entry name" value="T3SS_IM_R"/>
</dbReference>
<comment type="subcellular location">
    <subcellularLocation>
        <location evidence="1 7">Cell membrane</location>
        <topology evidence="1 7">Multi-pass membrane protein</topology>
    </subcellularLocation>
</comment>
<dbReference type="NCBIfam" id="TIGR01401">
    <property type="entry name" value="fliR_like_III"/>
    <property type="match status" value="1"/>
</dbReference>
<dbReference type="PANTHER" id="PTHR30065:SF1">
    <property type="entry name" value="SURFACE PRESENTATION OF ANTIGENS PROTEIN SPAR"/>
    <property type="match status" value="1"/>
</dbReference>
<organism evidence="8 9">
    <name type="scientific">Endozoicomonas euniceicola</name>
    <dbReference type="NCBI Taxonomy" id="1234143"/>
    <lineage>
        <taxon>Bacteria</taxon>
        <taxon>Pseudomonadati</taxon>
        <taxon>Pseudomonadota</taxon>
        <taxon>Gammaproteobacteria</taxon>
        <taxon>Oceanospirillales</taxon>
        <taxon>Endozoicomonadaceae</taxon>
        <taxon>Endozoicomonas</taxon>
    </lineage>
</organism>
<sequence length="268" mass="29619">MARSEMLIPIDELKEWFYVFTMGAPRIVALFTLIPFLHKRMLGGAMMRNGVAMALVLFMHPMLAEAVPEKTPTIYATLLIVLKEVFIGALLGFVITIPFWALESAGFFIDNQRGASMASAMNPLSGAESSPMGILFSQAFTAIFMVSGLFLLLVKSLFISYSTWPVFSYFPNLNPEGAIFFLKQFDLIISLSMWLAAPVIIAMFITEFGIALISRSAPQLNVFILAMPIKSGVAAAILVVYVGTILTLARKHDEGIPTLFMMLGELWR</sequence>
<comment type="similarity">
    <text evidence="2 7">Belongs to the FliR/MopE/SpaR family.</text>
</comment>
<evidence type="ECO:0000256" key="4">
    <source>
        <dbReference type="ARBA" id="ARBA00022692"/>
    </source>
</evidence>
<evidence type="ECO:0000256" key="3">
    <source>
        <dbReference type="ARBA" id="ARBA00022475"/>
    </source>
</evidence>
<dbReference type="Pfam" id="PF01311">
    <property type="entry name" value="Bac_export_1"/>
    <property type="match status" value="1"/>
</dbReference>
<feature type="transmembrane region" description="Helical" evidence="7">
    <location>
        <begin position="74"/>
        <end position="102"/>
    </location>
</feature>
<evidence type="ECO:0000256" key="6">
    <source>
        <dbReference type="ARBA" id="ARBA00023136"/>
    </source>
</evidence>
<feature type="transmembrane region" description="Helical" evidence="7">
    <location>
        <begin position="187"/>
        <end position="210"/>
    </location>
</feature>
<evidence type="ECO:0000256" key="2">
    <source>
        <dbReference type="ARBA" id="ARBA00009772"/>
    </source>
</evidence>
<dbReference type="InterPro" id="IPR006304">
    <property type="entry name" value="T3SS_SpaR/YscT"/>
</dbReference>
<dbReference type="PANTHER" id="PTHR30065">
    <property type="entry name" value="FLAGELLAR BIOSYNTHETIC PROTEIN FLIR"/>
    <property type="match status" value="1"/>
</dbReference>
<evidence type="ECO:0000256" key="1">
    <source>
        <dbReference type="ARBA" id="ARBA00004651"/>
    </source>
</evidence>
<evidence type="ECO:0000313" key="8">
    <source>
        <dbReference type="EMBL" id="UYM15220.1"/>
    </source>
</evidence>
<keyword evidence="3 7" id="KW-1003">Cell membrane</keyword>
<proteinExistence type="inferred from homology"/>
<keyword evidence="5 7" id="KW-1133">Transmembrane helix</keyword>
<feature type="transmembrane region" description="Helical" evidence="7">
    <location>
        <begin position="139"/>
        <end position="167"/>
    </location>
</feature>
<evidence type="ECO:0000256" key="7">
    <source>
        <dbReference type="RuleBase" id="RU362072"/>
    </source>
</evidence>
<keyword evidence="4 7" id="KW-0812">Transmembrane</keyword>
<feature type="transmembrane region" description="Helical" evidence="7">
    <location>
        <begin position="222"/>
        <end position="249"/>
    </location>
</feature>
<reference evidence="8" key="1">
    <citation type="submission" date="2022-10" db="EMBL/GenBank/DDBJ databases">
        <title>Completed Genome Sequence of two octocoral isolated bacterium, Endozoicomonas euniceicola EF212T and Endozoicomonas gorgoniicola PS125T.</title>
        <authorList>
            <person name="Chiou Y.-J."/>
            <person name="Chen Y.-H."/>
        </authorList>
    </citation>
    <scope>NUCLEOTIDE SEQUENCE</scope>
    <source>
        <strain evidence="8">EF212</strain>
    </source>
</reference>
<name>A0ABY6GR40_9GAMM</name>
<gene>
    <name evidence="8" type="primary">sctT</name>
    <name evidence="8" type="ORF">NX720_20510</name>
</gene>
<dbReference type="RefSeq" id="WP_262597132.1">
    <property type="nucleotide sequence ID" value="NZ_CP103300.1"/>
</dbReference>
<accession>A0ABY6GR40</accession>